<comment type="caution">
    <text evidence="1">The sequence shown here is derived from an EMBL/GenBank/DDBJ whole genome shotgun (WGS) entry which is preliminary data.</text>
</comment>
<dbReference type="Proteomes" id="UP000886501">
    <property type="component" value="Unassembled WGS sequence"/>
</dbReference>
<protein>
    <submittedName>
        <fullName evidence="1">Uncharacterized protein</fullName>
    </submittedName>
</protein>
<sequence length="266" mass="29311">MDQIGVTVFDCTAEEISGILGPCLRDYIRRDHRFQNALGILAGSSPYSISVDAIIITGANGPTLSLTRRPPSLTFWAMPKGRLTPETLDKLTIDFAAYIPGEHVVCFDGNIRLNAVKEIIAAMPKIQELHLINAALSDGFLQSDPYGPLVNTKLLPSLRYLHLEDMNGNDWCPLIPYLAHQTSGGQAVSLRIAGKPVHICPPVVESIKGLVRKFIIELTLIEGCSLCLSQEDEKRMDDDDDEEDWWHAAWGKNTNIGRGSTITDSE</sequence>
<evidence type="ECO:0000313" key="1">
    <source>
        <dbReference type="EMBL" id="KAF9644525.1"/>
    </source>
</evidence>
<keyword evidence="2" id="KW-1185">Reference proteome</keyword>
<gene>
    <name evidence="1" type="ORF">BDM02DRAFT_3190531</name>
</gene>
<reference evidence="1" key="2">
    <citation type="journal article" date="2020" name="Nat. Commun.">
        <title>Large-scale genome sequencing of mycorrhizal fungi provides insights into the early evolution of symbiotic traits.</title>
        <authorList>
            <person name="Miyauchi S."/>
            <person name="Kiss E."/>
            <person name="Kuo A."/>
            <person name="Drula E."/>
            <person name="Kohler A."/>
            <person name="Sanchez-Garcia M."/>
            <person name="Morin E."/>
            <person name="Andreopoulos B."/>
            <person name="Barry K.W."/>
            <person name="Bonito G."/>
            <person name="Buee M."/>
            <person name="Carver A."/>
            <person name="Chen C."/>
            <person name="Cichocki N."/>
            <person name="Clum A."/>
            <person name="Culley D."/>
            <person name="Crous P.W."/>
            <person name="Fauchery L."/>
            <person name="Girlanda M."/>
            <person name="Hayes R.D."/>
            <person name="Keri Z."/>
            <person name="LaButti K."/>
            <person name="Lipzen A."/>
            <person name="Lombard V."/>
            <person name="Magnuson J."/>
            <person name="Maillard F."/>
            <person name="Murat C."/>
            <person name="Nolan M."/>
            <person name="Ohm R.A."/>
            <person name="Pangilinan J."/>
            <person name="Pereira M.F."/>
            <person name="Perotto S."/>
            <person name="Peter M."/>
            <person name="Pfister S."/>
            <person name="Riley R."/>
            <person name="Sitrit Y."/>
            <person name="Stielow J.B."/>
            <person name="Szollosi G."/>
            <person name="Zifcakova L."/>
            <person name="Stursova M."/>
            <person name="Spatafora J.W."/>
            <person name="Tedersoo L."/>
            <person name="Vaario L.M."/>
            <person name="Yamada A."/>
            <person name="Yan M."/>
            <person name="Wang P."/>
            <person name="Xu J."/>
            <person name="Bruns T."/>
            <person name="Baldrian P."/>
            <person name="Vilgalys R."/>
            <person name="Dunand C."/>
            <person name="Henrissat B."/>
            <person name="Grigoriev I.V."/>
            <person name="Hibbett D."/>
            <person name="Nagy L.G."/>
            <person name="Martin F.M."/>
        </authorList>
    </citation>
    <scope>NUCLEOTIDE SEQUENCE</scope>
    <source>
        <strain evidence="1">P2</strain>
    </source>
</reference>
<dbReference type="EMBL" id="MU118134">
    <property type="protein sequence ID" value="KAF9644525.1"/>
    <property type="molecule type" value="Genomic_DNA"/>
</dbReference>
<reference evidence="1" key="1">
    <citation type="submission" date="2019-10" db="EMBL/GenBank/DDBJ databases">
        <authorList>
            <consortium name="DOE Joint Genome Institute"/>
            <person name="Kuo A."/>
            <person name="Miyauchi S."/>
            <person name="Kiss E."/>
            <person name="Drula E."/>
            <person name="Kohler A."/>
            <person name="Sanchez-Garcia M."/>
            <person name="Andreopoulos B."/>
            <person name="Barry K.W."/>
            <person name="Bonito G."/>
            <person name="Buee M."/>
            <person name="Carver A."/>
            <person name="Chen C."/>
            <person name="Cichocki N."/>
            <person name="Clum A."/>
            <person name="Culley D."/>
            <person name="Crous P.W."/>
            <person name="Fauchery L."/>
            <person name="Girlanda M."/>
            <person name="Hayes R."/>
            <person name="Keri Z."/>
            <person name="Labutti K."/>
            <person name="Lipzen A."/>
            <person name="Lombard V."/>
            <person name="Magnuson J."/>
            <person name="Maillard F."/>
            <person name="Morin E."/>
            <person name="Murat C."/>
            <person name="Nolan M."/>
            <person name="Ohm R."/>
            <person name="Pangilinan J."/>
            <person name="Pereira M."/>
            <person name="Perotto S."/>
            <person name="Peter M."/>
            <person name="Riley R."/>
            <person name="Sitrit Y."/>
            <person name="Stielow B."/>
            <person name="Szollosi G."/>
            <person name="Zifcakova L."/>
            <person name="Stursova M."/>
            <person name="Spatafora J.W."/>
            <person name="Tedersoo L."/>
            <person name="Vaario L.-M."/>
            <person name="Yamada A."/>
            <person name="Yan M."/>
            <person name="Wang P."/>
            <person name="Xu J."/>
            <person name="Bruns T."/>
            <person name="Baldrian P."/>
            <person name="Vilgalys R."/>
            <person name="Henrissat B."/>
            <person name="Grigoriev I.V."/>
            <person name="Hibbett D."/>
            <person name="Nagy L.G."/>
            <person name="Martin F.M."/>
        </authorList>
    </citation>
    <scope>NUCLEOTIDE SEQUENCE</scope>
    <source>
        <strain evidence="1">P2</strain>
    </source>
</reference>
<accession>A0ACB6Z453</accession>
<proteinExistence type="predicted"/>
<name>A0ACB6Z453_THEGA</name>
<organism evidence="1 2">
    <name type="scientific">Thelephora ganbajun</name>
    <name type="common">Ganba fungus</name>
    <dbReference type="NCBI Taxonomy" id="370292"/>
    <lineage>
        <taxon>Eukaryota</taxon>
        <taxon>Fungi</taxon>
        <taxon>Dikarya</taxon>
        <taxon>Basidiomycota</taxon>
        <taxon>Agaricomycotina</taxon>
        <taxon>Agaricomycetes</taxon>
        <taxon>Thelephorales</taxon>
        <taxon>Thelephoraceae</taxon>
        <taxon>Thelephora</taxon>
    </lineage>
</organism>
<evidence type="ECO:0000313" key="2">
    <source>
        <dbReference type="Proteomes" id="UP000886501"/>
    </source>
</evidence>